<dbReference type="RefSeq" id="WP_008028282.1">
    <property type="nucleotide sequence ID" value="NZ_ACYY01000004.1"/>
</dbReference>
<dbReference type="Proteomes" id="UP000010121">
    <property type="component" value="Unassembled WGS sequence"/>
</dbReference>
<evidence type="ECO:0000256" key="1">
    <source>
        <dbReference type="SAM" id="SignalP"/>
    </source>
</evidence>
<dbReference type="SUPFAM" id="SSF63829">
    <property type="entry name" value="Calcium-dependent phosphotriesterase"/>
    <property type="match status" value="1"/>
</dbReference>
<sequence>MRTTILATLLLTAALPAAAEDFGVMVDQMLAEKSAALFGIAKPLAESAAESAEFGYRKPESTAADSVALAEGLTASFLTRDAADSTDMMAFFPADNPTHIIACVEGDAEEVAAGKMQPGVQRIALADGKVETIVRGTSSCDGIRTTAWGTILFTEEDDRGGAYELYDPLTTTNVTILDRDTGESSDPAKVVRRMALPTMAWEGIEVMANGVVYAGDELRPGDGDLIGNDGGAIFKFVPETPAAGGMITDPAASPFAAGKLYAMQVSCYGDKVQFGQGCETGVAGWIEVKANKARAEANFKGATGYYRPEDLHADSSYTGEGLRFCWTNTGNEGAQNFAETMCAVDLAPMEVKMGEKDGKEFFNTSVVRFIEGDKDMNAMDNLAFQPGTGVLYVIEDHDNGDIWACLPDGADRNLKTDGCIKVLSVKDTGAEPTGFVFAPDGKTAYVSIQHSDDSAMPKVDDYGTDDVLVISGFGDVAK</sequence>
<name>C8RYB6_9RHOB</name>
<evidence type="ECO:0000313" key="2">
    <source>
        <dbReference type="EMBL" id="EEW26104.1"/>
    </source>
</evidence>
<dbReference type="eggNOG" id="COG3211">
    <property type="taxonomic scope" value="Bacteria"/>
</dbReference>
<dbReference type="AlphaFoldDB" id="C8RYB6"/>
<comment type="caution">
    <text evidence="2">The sequence shown here is derived from an EMBL/GenBank/DDBJ whole genome shotgun (WGS) entry which is preliminary data.</text>
</comment>
<dbReference type="InterPro" id="IPR008557">
    <property type="entry name" value="PhoX"/>
</dbReference>
<keyword evidence="3" id="KW-1185">Reference proteome</keyword>
<gene>
    <name evidence="2" type="ORF">Rsw2DRAFT_0794</name>
</gene>
<protein>
    <recommendedName>
        <fullName evidence="4">Phosphatase</fullName>
    </recommendedName>
</protein>
<proteinExistence type="predicted"/>
<dbReference type="STRING" id="371731.Rsw2DRAFT_0794"/>
<dbReference type="PANTHER" id="PTHR35399">
    <property type="entry name" value="SLR8030 PROTEIN"/>
    <property type="match status" value="1"/>
</dbReference>
<dbReference type="Pfam" id="PF05787">
    <property type="entry name" value="PhoX"/>
    <property type="match status" value="1"/>
</dbReference>
<feature type="chain" id="PRO_5002990401" description="Phosphatase" evidence="1">
    <location>
        <begin position="20"/>
        <end position="478"/>
    </location>
</feature>
<reference evidence="2 3" key="1">
    <citation type="submission" date="2009-08" db="EMBL/GenBank/DDBJ databases">
        <title>The draft genome of Rhodobacter sp. SW2.</title>
        <authorList>
            <consortium name="US DOE Joint Genome Institute (JGI-PGF)"/>
            <person name="Lucas S."/>
            <person name="Copeland A."/>
            <person name="Lapidus A."/>
            <person name="Glavina del Rio T."/>
            <person name="Tice H."/>
            <person name="Bruce D."/>
            <person name="Goodwin L."/>
            <person name="Pitluck S."/>
            <person name="Larimer F."/>
            <person name="Land M.L."/>
            <person name="Hauser L."/>
            <person name="Emerson D."/>
        </authorList>
    </citation>
    <scope>NUCLEOTIDE SEQUENCE [LARGE SCALE GENOMIC DNA]</scope>
    <source>
        <strain evidence="2 3">SW2</strain>
    </source>
</reference>
<feature type="signal peptide" evidence="1">
    <location>
        <begin position="1"/>
        <end position="19"/>
    </location>
</feature>
<dbReference type="EMBL" id="ACYY01000004">
    <property type="protein sequence ID" value="EEW26104.1"/>
    <property type="molecule type" value="Genomic_DNA"/>
</dbReference>
<organism evidence="2 3">
    <name type="scientific">Rhodobacter ferrooxidans</name>
    <dbReference type="NCBI Taxonomy" id="371731"/>
    <lineage>
        <taxon>Bacteria</taxon>
        <taxon>Pseudomonadati</taxon>
        <taxon>Pseudomonadota</taxon>
        <taxon>Alphaproteobacteria</taxon>
        <taxon>Rhodobacterales</taxon>
        <taxon>Rhodobacter group</taxon>
        <taxon>Rhodobacter</taxon>
    </lineage>
</organism>
<evidence type="ECO:0008006" key="4">
    <source>
        <dbReference type="Google" id="ProtNLM"/>
    </source>
</evidence>
<accession>C8RYB6</accession>
<keyword evidence="1" id="KW-0732">Signal</keyword>
<evidence type="ECO:0000313" key="3">
    <source>
        <dbReference type="Proteomes" id="UP000010121"/>
    </source>
</evidence>
<dbReference type="PANTHER" id="PTHR35399:SF2">
    <property type="entry name" value="DUF839 DOMAIN-CONTAINING PROTEIN"/>
    <property type="match status" value="1"/>
</dbReference>